<dbReference type="Gene3D" id="3.60.21.10">
    <property type="match status" value="1"/>
</dbReference>
<dbReference type="SUPFAM" id="SSF56300">
    <property type="entry name" value="Metallo-dependent phosphatases"/>
    <property type="match status" value="1"/>
</dbReference>
<dbReference type="CDD" id="cd00842">
    <property type="entry name" value="MPP_ASMase"/>
    <property type="match status" value="1"/>
</dbReference>
<keyword evidence="3" id="KW-0732">Signal</keyword>
<proteinExistence type="predicted"/>
<reference evidence="5" key="2">
    <citation type="submission" date="2021-01" db="EMBL/GenBank/DDBJ databases">
        <authorList>
            <person name="Schikora-Tamarit M.A."/>
        </authorList>
    </citation>
    <scope>NUCLEOTIDE SEQUENCE</scope>
    <source>
        <strain evidence="5">CBS2887</strain>
    </source>
</reference>
<protein>
    <recommendedName>
        <fullName evidence="4">Calcineurin-like phosphoesterase domain-containing protein</fullName>
    </recommendedName>
</protein>
<dbReference type="InterPro" id="IPR004843">
    <property type="entry name" value="Calcineurin-like_PHP"/>
</dbReference>
<feature type="domain" description="Calcineurin-like phosphoesterase" evidence="4">
    <location>
        <begin position="182"/>
        <end position="492"/>
    </location>
</feature>
<dbReference type="Pfam" id="PF00149">
    <property type="entry name" value="Metallophos"/>
    <property type="match status" value="1"/>
</dbReference>
<dbReference type="AlphaFoldDB" id="A0A9P8Q0K4"/>
<evidence type="ECO:0000256" key="1">
    <source>
        <dbReference type="ARBA" id="ARBA00022801"/>
    </source>
</evidence>
<evidence type="ECO:0000313" key="5">
    <source>
        <dbReference type="EMBL" id="KAH3681622.1"/>
    </source>
</evidence>
<organism evidence="5 6">
    <name type="scientific">Wickerhamomyces pijperi</name>
    <name type="common">Yeast</name>
    <name type="synonym">Pichia pijperi</name>
    <dbReference type="NCBI Taxonomy" id="599730"/>
    <lineage>
        <taxon>Eukaryota</taxon>
        <taxon>Fungi</taxon>
        <taxon>Dikarya</taxon>
        <taxon>Ascomycota</taxon>
        <taxon>Saccharomycotina</taxon>
        <taxon>Saccharomycetes</taxon>
        <taxon>Phaffomycetales</taxon>
        <taxon>Wickerhamomycetaceae</taxon>
        <taxon>Wickerhamomyces</taxon>
    </lineage>
</organism>
<keyword evidence="2" id="KW-0325">Glycoprotein</keyword>
<name>A0A9P8Q0K4_WICPI</name>
<dbReference type="PANTHER" id="PTHR10340:SF27">
    <property type="entry name" value="ACL091CP"/>
    <property type="match status" value="1"/>
</dbReference>
<gene>
    <name evidence="5" type="ORF">WICPIJ_007412</name>
</gene>
<feature type="signal peptide" evidence="3">
    <location>
        <begin position="1"/>
        <end position="16"/>
    </location>
</feature>
<accession>A0A9P8Q0K4</accession>
<sequence>MLLLPAILALIPFVAASAVPSELSELLSDDWPLNGKGPTDKQIVQQTMNTLESLYKKNNTVIDACTKCKSTLEIGKAISLTKPELIPEIFIKWCTDNKIATAANCKTIYSRNTITASRTGTDFTNMLQQIDPWSVDGDYLCYYKMSQCPLPEMPKVDLSSWWPPKNESNATLEYGTETFNVLHISDFHVELDYLPGSESNCTNNGMCCTGHSYNKNAKPASLNTSSYEFFESYYNEDGEFVKGHDITNENYNESVWLPATEFGSYTCDPPELLVNSSLKSIAEFQKKNNMTFDFAIFTGDMVDHDELEWTNYDMTIKSQETVMRDLKKYLPDIPVFSVLGNHDTFPYGQIASHASGHENLYTWNDELFADLWVGYDWLPFDHYEQIKKHYTGYSVVTKSGVKVIAVNSNTYYQKNYYSYNNMTDNIDPFGTLKFIVDELVESEAKNEKVWIIAHIPFVDYDTLPMQAEAYKQIVTRFSPTTITGLFFGHTHQDQFNVLYAHDNKTIDDAIMNTWIDLTVTPLSHYNPGWRYYEVDTKSKNVMNSYNYYMKLNETFTNHDEPEWLFEYSAREAYDVNGTWPKTSPLNGTFWAHAAENIKEEMSAAQTYSDFLYRKSPYVPDCSKGKCSTFYCYVSSFNINEYNKCIANKENIINYESK</sequence>
<keyword evidence="1" id="KW-0378">Hydrolase</keyword>
<dbReference type="InterPro" id="IPR041805">
    <property type="entry name" value="ASMase/PPN1_MPP"/>
</dbReference>
<reference evidence="5" key="1">
    <citation type="journal article" date="2021" name="Open Biol.">
        <title>Shared evolutionary footprints suggest mitochondrial oxidative damage underlies multiple complex I losses in fungi.</title>
        <authorList>
            <person name="Schikora-Tamarit M.A."/>
            <person name="Marcet-Houben M."/>
            <person name="Nosek J."/>
            <person name="Gabaldon T."/>
        </authorList>
    </citation>
    <scope>NUCLEOTIDE SEQUENCE</scope>
    <source>
        <strain evidence="5">CBS2887</strain>
    </source>
</reference>
<dbReference type="Proteomes" id="UP000774326">
    <property type="component" value="Unassembled WGS sequence"/>
</dbReference>
<comment type="caution">
    <text evidence="5">The sequence shown here is derived from an EMBL/GenBank/DDBJ whole genome shotgun (WGS) entry which is preliminary data.</text>
</comment>
<keyword evidence="6" id="KW-1185">Reference proteome</keyword>
<evidence type="ECO:0000313" key="6">
    <source>
        <dbReference type="Proteomes" id="UP000774326"/>
    </source>
</evidence>
<evidence type="ECO:0000256" key="2">
    <source>
        <dbReference type="ARBA" id="ARBA00023180"/>
    </source>
</evidence>
<dbReference type="EMBL" id="JAEUBG010004350">
    <property type="protein sequence ID" value="KAH3681622.1"/>
    <property type="molecule type" value="Genomic_DNA"/>
</dbReference>
<dbReference type="PANTHER" id="PTHR10340">
    <property type="entry name" value="SPHINGOMYELIN PHOSPHODIESTERASE"/>
    <property type="match status" value="1"/>
</dbReference>
<dbReference type="GO" id="GO:0008081">
    <property type="term" value="F:phosphoric diester hydrolase activity"/>
    <property type="evidence" value="ECO:0007669"/>
    <property type="project" value="TreeGrafter"/>
</dbReference>
<evidence type="ECO:0000256" key="3">
    <source>
        <dbReference type="SAM" id="SignalP"/>
    </source>
</evidence>
<dbReference type="OrthoDB" id="282973at2759"/>
<evidence type="ECO:0000259" key="4">
    <source>
        <dbReference type="Pfam" id="PF00149"/>
    </source>
</evidence>
<feature type="chain" id="PRO_5040267816" description="Calcineurin-like phosphoesterase domain-containing protein" evidence="3">
    <location>
        <begin position="17"/>
        <end position="657"/>
    </location>
</feature>
<dbReference type="InterPro" id="IPR029052">
    <property type="entry name" value="Metallo-depent_PP-like"/>
</dbReference>